<evidence type="ECO:0000256" key="2">
    <source>
        <dbReference type="ARBA" id="ARBA00022741"/>
    </source>
</evidence>
<dbReference type="SUPFAM" id="SSF52540">
    <property type="entry name" value="P-loop containing nucleoside triphosphate hydrolases"/>
    <property type="match status" value="1"/>
</dbReference>
<dbReference type="GO" id="GO:0015937">
    <property type="term" value="P:coenzyme A biosynthetic process"/>
    <property type="evidence" value="ECO:0007669"/>
    <property type="project" value="UniProtKB-UniRule"/>
</dbReference>
<dbReference type="CDD" id="cd02022">
    <property type="entry name" value="DPCK"/>
    <property type="match status" value="1"/>
</dbReference>
<dbReference type="PANTHER" id="PTHR10695:SF46">
    <property type="entry name" value="BIFUNCTIONAL COENZYME A SYNTHASE-RELATED"/>
    <property type="match status" value="1"/>
</dbReference>
<dbReference type="UniPathway" id="UPA00241">
    <property type="reaction ID" value="UER00356"/>
</dbReference>
<keyword evidence="4 5" id="KW-0173">Coenzyme A biosynthesis</keyword>
<accession>A0A147K6N3</accession>
<comment type="function">
    <text evidence="5">Catalyzes the phosphorylation of the 3'-hydroxyl group of dephosphocoenzyme A to form coenzyme A.</text>
</comment>
<comment type="similarity">
    <text evidence="1 5">Belongs to the CoaE family.</text>
</comment>
<evidence type="ECO:0000256" key="3">
    <source>
        <dbReference type="ARBA" id="ARBA00022840"/>
    </source>
</evidence>
<dbReference type="EMBL" id="LDYG01000034">
    <property type="protein sequence ID" value="KUP05569.1"/>
    <property type="molecule type" value="Genomic_DNA"/>
</dbReference>
<dbReference type="EC" id="2.7.1.24" evidence="5 6"/>
<dbReference type="NCBIfam" id="TIGR00152">
    <property type="entry name" value="dephospho-CoA kinase"/>
    <property type="match status" value="1"/>
</dbReference>
<dbReference type="Proteomes" id="UP000074108">
    <property type="component" value="Unassembled WGS sequence"/>
</dbReference>
<name>A0A147K6N3_9BACI</name>
<dbReference type="STRING" id="1150625.Q75_11420"/>
<feature type="binding site" evidence="5">
    <location>
        <begin position="12"/>
        <end position="17"/>
    </location>
    <ligand>
        <name>ATP</name>
        <dbReference type="ChEBI" id="CHEBI:30616"/>
    </ligand>
</feature>
<dbReference type="FunFam" id="3.40.50.300:FF:000485">
    <property type="entry name" value="Dephospho-CoA kinase CAB5"/>
    <property type="match status" value="1"/>
</dbReference>
<proteinExistence type="inferred from homology"/>
<sequence length="200" mass="23095">MAKIIGLTGGIASGKSTVSTMLLQKGFKVIDADIAARKVVEPGEEAYLQIIEEFGQQIIWPSGELNRERLGEVIFNNEEKRLMLNSIVHPAVRKEMIKEKEEALEIGRKTIFMDIPLLFESKLTWMVDKVILVYVERDEQIKRLMRRNEYSEEMALSRIQSQMPLEEKVALSDIIINNNKTFKETEDQVDSIIEKWELKP</sequence>
<dbReference type="OrthoDB" id="9812943at2"/>
<keyword evidence="5" id="KW-0808">Transferase</keyword>
<dbReference type="GO" id="GO:0004140">
    <property type="term" value="F:dephospho-CoA kinase activity"/>
    <property type="evidence" value="ECO:0007669"/>
    <property type="project" value="UniProtKB-UniRule"/>
</dbReference>
<dbReference type="InterPro" id="IPR027417">
    <property type="entry name" value="P-loop_NTPase"/>
</dbReference>
<evidence type="ECO:0000256" key="5">
    <source>
        <dbReference type="HAMAP-Rule" id="MF_00376"/>
    </source>
</evidence>
<gene>
    <name evidence="5" type="primary">coaE</name>
    <name evidence="7" type="ORF">Q75_11420</name>
</gene>
<dbReference type="RefSeq" id="WP_059351427.1">
    <property type="nucleotide sequence ID" value="NZ_LDYG01000034.1"/>
</dbReference>
<comment type="caution">
    <text evidence="7">The sequence shown here is derived from an EMBL/GenBank/DDBJ whole genome shotgun (WGS) entry which is preliminary data.</text>
</comment>
<dbReference type="InterPro" id="IPR001977">
    <property type="entry name" value="Depp_CoAkinase"/>
</dbReference>
<comment type="subcellular location">
    <subcellularLocation>
        <location evidence="5">Cytoplasm</location>
    </subcellularLocation>
</comment>
<dbReference type="GO" id="GO:0005737">
    <property type="term" value="C:cytoplasm"/>
    <property type="evidence" value="ECO:0007669"/>
    <property type="project" value="UniProtKB-SubCell"/>
</dbReference>
<dbReference type="PATRIC" id="fig|1150625.3.peg.2430"/>
<dbReference type="AlphaFoldDB" id="A0A147K6N3"/>
<keyword evidence="5 7" id="KW-0418">Kinase</keyword>
<dbReference type="Gene3D" id="3.40.50.300">
    <property type="entry name" value="P-loop containing nucleotide triphosphate hydrolases"/>
    <property type="match status" value="1"/>
</dbReference>
<evidence type="ECO:0000256" key="6">
    <source>
        <dbReference type="NCBIfam" id="TIGR00152"/>
    </source>
</evidence>
<evidence type="ECO:0000313" key="8">
    <source>
        <dbReference type="Proteomes" id="UP000074108"/>
    </source>
</evidence>
<reference evidence="7 8" key="1">
    <citation type="journal article" date="2016" name="Front. Microbiol.">
        <title>Microevolution Analysis of Bacillus coahuilensis Unveils Differences in Phosphorus Acquisition Strategies and Their Regulation.</title>
        <authorList>
            <person name="Gomez-Lunar Z."/>
            <person name="Hernandez-Gonzalez I."/>
            <person name="Rodriguez-Torres M.D."/>
            <person name="Souza V."/>
            <person name="Olmedo-Alvarez G."/>
        </authorList>
    </citation>
    <scope>NUCLEOTIDE SEQUENCE [LARGE SCALE GENOMIC DNA]</scope>
    <source>
        <strain evidence="8">p1.1.43</strain>
    </source>
</reference>
<organism evidence="7 8">
    <name type="scientific">Bacillus coahuilensis p1.1.43</name>
    <dbReference type="NCBI Taxonomy" id="1150625"/>
    <lineage>
        <taxon>Bacteria</taxon>
        <taxon>Bacillati</taxon>
        <taxon>Bacillota</taxon>
        <taxon>Bacilli</taxon>
        <taxon>Bacillales</taxon>
        <taxon>Bacillaceae</taxon>
        <taxon>Bacillus</taxon>
    </lineage>
</organism>
<evidence type="ECO:0000256" key="4">
    <source>
        <dbReference type="ARBA" id="ARBA00022993"/>
    </source>
</evidence>
<protein>
    <recommendedName>
        <fullName evidence="5 6">Dephospho-CoA kinase</fullName>
        <ecNumber evidence="5 6">2.7.1.24</ecNumber>
    </recommendedName>
    <alternativeName>
        <fullName evidence="5">Dephosphocoenzyme A kinase</fullName>
    </alternativeName>
</protein>
<evidence type="ECO:0000256" key="1">
    <source>
        <dbReference type="ARBA" id="ARBA00009018"/>
    </source>
</evidence>
<comment type="pathway">
    <text evidence="5">Cofactor biosynthesis; coenzyme A biosynthesis; CoA from (R)-pantothenate: step 5/5.</text>
</comment>
<dbReference type="Pfam" id="PF01121">
    <property type="entry name" value="CoaE"/>
    <property type="match status" value="1"/>
</dbReference>
<evidence type="ECO:0000313" key="7">
    <source>
        <dbReference type="EMBL" id="KUP05569.1"/>
    </source>
</evidence>
<dbReference type="GO" id="GO:0005524">
    <property type="term" value="F:ATP binding"/>
    <property type="evidence" value="ECO:0007669"/>
    <property type="project" value="UniProtKB-UniRule"/>
</dbReference>
<keyword evidence="3 5" id="KW-0067">ATP-binding</keyword>
<keyword evidence="8" id="KW-1185">Reference proteome</keyword>
<dbReference type="PROSITE" id="PS51219">
    <property type="entry name" value="DPCK"/>
    <property type="match status" value="1"/>
</dbReference>
<keyword evidence="5" id="KW-0963">Cytoplasm</keyword>
<dbReference type="HAMAP" id="MF_00376">
    <property type="entry name" value="Dephospho_CoA_kinase"/>
    <property type="match status" value="1"/>
</dbReference>
<dbReference type="PANTHER" id="PTHR10695">
    <property type="entry name" value="DEPHOSPHO-COA KINASE-RELATED"/>
    <property type="match status" value="1"/>
</dbReference>
<keyword evidence="2 5" id="KW-0547">Nucleotide-binding</keyword>
<comment type="catalytic activity">
    <reaction evidence="5">
        <text>3'-dephospho-CoA + ATP = ADP + CoA + H(+)</text>
        <dbReference type="Rhea" id="RHEA:18245"/>
        <dbReference type="ChEBI" id="CHEBI:15378"/>
        <dbReference type="ChEBI" id="CHEBI:30616"/>
        <dbReference type="ChEBI" id="CHEBI:57287"/>
        <dbReference type="ChEBI" id="CHEBI:57328"/>
        <dbReference type="ChEBI" id="CHEBI:456216"/>
        <dbReference type="EC" id="2.7.1.24"/>
    </reaction>
</comment>